<dbReference type="RefSeq" id="WP_306388995.1">
    <property type="nucleotide sequence ID" value="NZ_JAVCAP010000011.1"/>
</dbReference>
<dbReference type="SUPFAM" id="SSF53098">
    <property type="entry name" value="Ribonuclease H-like"/>
    <property type="match status" value="1"/>
</dbReference>
<reference evidence="2" key="1">
    <citation type="journal article" date="2019" name="Int. J. Syst. Evol. Microbiol.">
        <title>The Global Catalogue of Microorganisms (GCM) 10K type strain sequencing project: providing services to taxonomists for standard genome sequencing and annotation.</title>
        <authorList>
            <consortium name="The Broad Institute Genomics Platform"/>
            <consortium name="The Broad Institute Genome Sequencing Center for Infectious Disease"/>
            <person name="Wu L."/>
            <person name="Ma J."/>
        </authorList>
    </citation>
    <scope>NUCLEOTIDE SEQUENCE [LARGE SCALE GENOMIC DNA]</scope>
    <source>
        <strain evidence="2">VKM B-3159</strain>
    </source>
</reference>
<proteinExistence type="predicted"/>
<sequence length="167" mass="19046">MQPPIILDIEASGFGVGSYPIEIGYASANGETWCALVQPQAEWLHWDHEAEKLHQQTRQNLMQHGLPAWQIAKHLNLTFSGQTLYSDAWFNDFVWLSCLYEATAMQPSFKLEDLRMILSPQQADIWHPTKQAIMASLSMERHRASIDAKVLQLTWLETVQSRVTVPA</sequence>
<evidence type="ECO:0000313" key="1">
    <source>
        <dbReference type="EMBL" id="MDP8567266.1"/>
    </source>
</evidence>
<gene>
    <name evidence="1" type="ORF">Q9291_05350</name>
</gene>
<dbReference type="Proteomes" id="UP001225906">
    <property type="component" value="Unassembled WGS sequence"/>
</dbReference>
<protein>
    <submittedName>
        <fullName evidence="1">Uncharacterized protein</fullName>
    </submittedName>
</protein>
<dbReference type="EMBL" id="JAVCAP010000011">
    <property type="protein sequence ID" value="MDP8567266.1"/>
    <property type="molecule type" value="Genomic_DNA"/>
</dbReference>
<accession>A0ABT9JT09</accession>
<dbReference type="Gene3D" id="3.30.420.10">
    <property type="entry name" value="Ribonuclease H-like superfamily/Ribonuclease H"/>
    <property type="match status" value="1"/>
</dbReference>
<comment type="caution">
    <text evidence="1">The sequence shown here is derived from an EMBL/GenBank/DDBJ whole genome shotgun (WGS) entry which is preliminary data.</text>
</comment>
<organism evidence="1 2">
    <name type="scientific">Methylophilus aquaticus</name>
    <dbReference type="NCBI Taxonomy" id="1971610"/>
    <lineage>
        <taxon>Bacteria</taxon>
        <taxon>Pseudomonadati</taxon>
        <taxon>Pseudomonadota</taxon>
        <taxon>Betaproteobacteria</taxon>
        <taxon>Nitrosomonadales</taxon>
        <taxon>Methylophilaceae</taxon>
        <taxon>Methylophilus</taxon>
    </lineage>
</organism>
<keyword evidence="2" id="KW-1185">Reference proteome</keyword>
<dbReference type="InterPro" id="IPR012337">
    <property type="entry name" value="RNaseH-like_sf"/>
</dbReference>
<name>A0ABT9JT09_9PROT</name>
<evidence type="ECO:0000313" key="2">
    <source>
        <dbReference type="Proteomes" id="UP001225906"/>
    </source>
</evidence>
<dbReference type="InterPro" id="IPR036397">
    <property type="entry name" value="RNaseH_sf"/>
</dbReference>